<proteinExistence type="predicted"/>
<evidence type="ECO:0000313" key="3">
    <source>
        <dbReference type="Proteomes" id="UP000637002"/>
    </source>
</evidence>
<dbReference type="AlphaFoldDB" id="A0A916UFM5"/>
<sequence length="77" mass="8729">MSASFVAEPTNCIEFSVGYLELRRRHPQWGSCRVALMRLPPPLQLWEEIGEMMPLSIVALIAISAFTLAVSVWLIWV</sequence>
<keyword evidence="1" id="KW-0812">Transmembrane</keyword>
<feature type="transmembrane region" description="Helical" evidence="1">
    <location>
        <begin position="52"/>
        <end position="76"/>
    </location>
</feature>
<keyword evidence="1" id="KW-0472">Membrane</keyword>
<dbReference type="Proteomes" id="UP000637002">
    <property type="component" value="Unassembled WGS sequence"/>
</dbReference>
<reference evidence="2" key="2">
    <citation type="submission" date="2020-09" db="EMBL/GenBank/DDBJ databases">
        <authorList>
            <person name="Sun Q."/>
            <person name="Zhou Y."/>
        </authorList>
    </citation>
    <scope>NUCLEOTIDE SEQUENCE</scope>
    <source>
        <strain evidence="2">CGMCC 1.12919</strain>
    </source>
</reference>
<keyword evidence="1" id="KW-1133">Transmembrane helix</keyword>
<dbReference type="EMBL" id="BMGG01000005">
    <property type="protein sequence ID" value="GGC70989.1"/>
    <property type="molecule type" value="Genomic_DNA"/>
</dbReference>
<organism evidence="2 3">
    <name type="scientific">Chelatococcus reniformis</name>
    <dbReference type="NCBI Taxonomy" id="1494448"/>
    <lineage>
        <taxon>Bacteria</taxon>
        <taxon>Pseudomonadati</taxon>
        <taxon>Pseudomonadota</taxon>
        <taxon>Alphaproteobacteria</taxon>
        <taxon>Hyphomicrobiales</taxon>
        <taxon>Chelatococcaceae</taxon>
        <taxon>Chelatococcus</taxon>
    </lineage>
</organism>
<keyword evidence="3" id="KW-1185">Reference proteome</keyword>
<gene>
    <name evidence="2" type="ORF">GCM10010994_31890</name>
</gene>
<name>A0A916UFM5_9HYPH</name>
<reference evidence="2" key="1">
    <citation type="journal article" date="2014" name="Int. J. Syst. Evol. Microbiol.">
        <title>Complete genome sequence of Corynebacterium casei LMG S-19264T (=DSM 44701T), isolated from a smear-ripened cheese.</title>
        <authorList>
            <consortium name="US DOE Joint Genome Institute (JGI-PGF)"/>
            <person name="Walter F."/>
            <person name="Albersmeier A."/>
            <person name="Kalinowski J."/>
            <person name="Ruckert C."/>
        </authorList>
    </citation>
    <scope>NUCLEOTIDE SEQUENCE</scope>
    <source>
        <strain evidence="2">CGMCC 1.12919</strain>
    </source>
</reference>
<evidence type="ECO:0000256" key="1">
    <source>
        <dbReference type="SAM" id="Phobius"/>
    </source>
</evidence>
<accession>A0A916UFM5</accession>
<protein>
    <submittedName>
        <fullName evidence="2">Uncharacterized protein</fullName>
    </submittedName>
</protein>
<comment type="caution">
    <text evidence="2">The sequence shown here is derived from an EMBL/GenBank/DDBJ whole genome shotgun (WGS) entry which is preliminary data.</text>
</comment>
<evidence type="ECO:0000313" key="2">
    <source>
        <dbReference type="EMBL" id="GGC70989.1"/>
    </source>
</evidence>